<dbReference type="NCBIfam" id="TIGR02123">
    <property type="entry name" value="TRAP_fused"/>
    <property type="match status" value="1"/>
</dbReference>
<accession>A0A437QAX9</accession>
<feature type="transmembrane region" description="Helical" evidence="2">
    <location>
        <begin position="319"/>
        <end position="341"/>
    </location>
</feature>
<feature type="transmembrane region" description="Helical" evidence="2">
    <location>
        <begin position="371"/>
        <end position="404"/>
    </location>
</feature>
<dbReference type="RefSeq" id="WP_127693484.1">
    <property type="nucleotide sequence ID" value="NZ_SACQ01000002.1"/>
</dbReference>
<evidence type="ECO:0000256" key="2">
    <source>
        <dbReference type="SAM" id="Phobius"/>
    </source>
</evidence>
<feature type="domain" description="TRAP C4-dicarboxylate transport system permease DctM subunit" evidence="3">
    <location>
        <begin position="139"/>
        <end position="619"/>
    </location>
</feature>
<comment type="subcellular location">
    <subcellularLocation>
        <location evidence="1">Cell inner membrane</location>
        <topology evidence="1">Multi-pass membrane protein</topology>
    </subcellularLocation>
</comment>
<feature type="transmembrane region" description="Helical" evidence="2">
    <location>
        <begin position="463"/>
        <end position="490"/>
    </location>
</feature>
<feature type="transmembrane region" description="Helical" evidence="2">
    <location>
        <begin position="63"/>
        <end position="84"/>
    </location>
</feature>
<feature type="transmembrane region" description="Helical" evidence="2">
    <location>
        <begin position="642"/>
        <end position="664"/>
    </location>
</feature>
<comment type="function">
    <text evidence="1">Part of the tripartite ATP-independent periplasmic (TRAP) transport system.</text>
</comment>
<keyword evidence="2" id="KW-0472">Membrane</keyword>
<dbReference type="AlphaFoldDB" id="A0A437QAX9"/>
<sequence>MSASASVADKSLDPDQETADKLKNLELIQRPEQSFVGRSIYWAGVLFALAHIYFNTLGTLPELWVSAIHFGGFALLCALMVPAFDSQSAAGRRMALLLDVLLGVAAIICTLYLIGFEDALYDRGVKYIPTDWVASIAAIFISLEMARRTTGWFIPLMILTALTYVFWWGQYLGGIFNFPGLSLETVLYRSYFSSEGMFGSIARISWTYVFMFILFGAFLVKSGAGDFIIELSRCAAGRFVGGPGFVAVLGSGLMGSVSGSSVANTVSTGVITIPLMRRAGFPARFSAGVEAAASTGGQLMPPVMGAGAFIMASYTQVPYVDVIAVAALPALLYFLSVGFFVRVEAMRSHAEAVELDTRPIGEVLKDGWHYLLPLVVLVALLIYGFTPTYAAGIAIISVVAASWLSKHPMGVRDILDALAQGSKNMATTAMLLIAVGLVINVVAMTGIGNTFSLMVAEWANGSLLITLVLVALASLILGMGLPVTAAYIVLATLSAPALYNLIAEMQVIEMMVNGTLPEVARTIFLLVDAEKAALLAAPMSEVDAQQLLALVPGDFKGQLLEQAIAPEKLAMILLAAHMIIFWLSQDSNVTPPVCLTAFAAAAIAKTPPMATGFTAWKVAKGLYIVPLLFAYTNFIGGSTEEVLRIFFFAVFGIYALVGFMEGYLESELNIALRLLSGAAGVAMLWPHAMLWLDFAGLAVFIALFIYSRKQGPAAATV</sequence>
<protein>
    <submittedName>
        <fullName evidence="4">TRAP transporter permease</fullName>
    </submittedName>
</protein>
<evidence type="ECO:0000256" key="1">
    <source>
        <dbReference type="RuleBase" id="RU369079"/>
    </source>
</evidence>
<feature type="transmembrane region" description="Helical" evidence="2">
    <location>
        <begin position="196"/>
        <end position="220"/>
    </location>
</feature>
<feature type="transmembrane region" description="Helical" evidence="2">
    <location>
        <begin position="39"/>
        <end position="57"/>
    </location>
</feature>
<dbReference type="EMBL" id="SACQ01000002">
    <property type="protein sequence ID" value="RVU31625.1"/>
    <property type="molecule type" value="Genomic_DNA"/>
</dbReference>
<name>A0A437QAX9_9GAMM</name>
<dbReference type="PANTHER" id="PTHR43849">
    <property type="entry name" value="BLL3936 PROTEIN"/>
    <property type="match status" value="1"/>
</dbReference>
<keyword evidence="2" id="KW-1133">Transmembrane helix</keyword>
<dbReference type="Proteomes" id="UP000282818">
    <property type="component" value="Unassembled WGS sequence"/>
</dbReference>
<comment type="caution">
    <text evidence="4">The sequence shown here is derived from an EMBL/GenBank/DDBJ whole genome shotgun (WGS) entry which is preliminary data.</text>
</comment>
<keyword evidence="5" id="KW-1185">Reference proteome</keyword>
<evidence type="ECO:0000313" key="4">
    <source>
        <dbReference type="EMBL" id="RVU31625.1"/>
    </source>
</evidence>
<evidence type="ECO:0000313" key="5">
    <source>
        <dbReference type="Proteomes" id="UP000282818"/>
    </source>
</evidence>
<feature type="transmembrane region" description="Helical" evidence="2">
    <location>
        <begin position="684"/>
        <end position="706"/>
    </location>
</feature>
<dbReference type="Pfam" id="PF06808">
    <property type="entry name" value="DctM"/>
    <property type="match status" value="1"/>
</dbReference>
<dbReference type="GO" id="GO:0005886">
    <property type="term" value="C:plasma membrane"/>
    <property type="evidence" value="ECO:0007669"/>
    <property type="project" value="UniProtKB-SubCell"/>
</dbReference>
<keyword evidence="1" id="KW-0997">Cell inner membrane</keyword>
<evidence type="ECO:0000259" key="3">
    <source>
        <dbReference type="Pfam" id="PF06808"/>
    </source>
</evidence>
<dbReference type="PANTHER" id="PTHR43849:SF2">
    <property type="entry name" value="BLL3936 PROTEIN"/>
    <property type="match status" value="1"/>
</dbReference>
<feature type="transmembrane region" description="Helical" evidence="2">
    <location>
        <begin position="425"/>
        <end position="443"/>
    </location>
</feature>
<feature type="transmembrane region" description="Helical" evidence="2">
    <location>
        <begin position="96"/>
        <end position="115"/>
    </location>
</feature>
<feature type="transmembrane region" description="Helical" evidence="2">
    <location>
        <begin position="153"/>
        <end position="176"/>
    </location>
</feature>
<feature type="transmembrane region" description="Helical" evidence="2">
    <location>
        <begin position="615"/>
        <end position="635"/>
    </location>
</feature>
<keyword evidence="1" id="KW-1003">Cell membrane</keyword>
<gene>
    <name evidence="4" type="ORF">EOE65_06520</name>
</gene>
<dbReference type="InterPro" id="IPR010656">
    <property type="entry name" value="DctM"/>
</dbReference>
<dbReference type="InterPro" id="IPR011853">
    <property type="entry name" value="TRAP_DctM-Dct_fused"/>
</dbReference>
<keyword evidence="1" id="KW-0813">Transport</keyword>
<organism evidence="4 5">
    <name type="scientific">Neptunomonas marina</name>
    <dbReference type="NCBI Taxonomy" id="1815562"/>
    <lineage>
        <taxon>Bacteria</taxon>
        <taxon>Pseudomonadati</taxon>
        <taxon>Pseudomonadota</taxon>
        <taxon>Gammaproteobacteria</taxon>
        <taxon>Oceanospirillales</taxon>
        <taxon>Oceanospirillaceae</taxon>
        <taxon>Neptunomonas</taxon>
    </lineage>
</organism>
<reference evidence="4 5" key="1">
    <citation type="submission" date="2019-01" db="EMBL/GenBank/DDBJ databases">
        <authorList>
            <person name="Chen W.-M."/>
        </authorList>
    </citation>
    <scope>NUCLEOTIDE SEQUENCE [LARGE SCALE GENOMIC DNA]</scope>
    <source>
        <strain evidence="4 5">HPM-16</strain>
    </source>
</reference>
<dbReference type="GO" id="GO:0022857">
    <property type="term" value="F:transmembrane transporter activity"/>
    <property type="evidence" value="ECO:0007669"/>
    <property type="project" value="UniProtKB-UniRule"/>
</dbReference>
<proteinExistence type="predicted"/>
<keyword evidence="2" id="KW-0812">Transmembrane</keyword>